<evidence type="ECO:0000256" key="1">
    <source>
        <dbReference type="ARBA" id="ARBA00022737"/>
    </source>
</evidence>
<comment type="caution">
    <text evidence="4">The sequence shown here is derived from an EMBL/GenBank/DDBJ whole genome shotgun (WGS) entry which is preliminary data.</text>
</comment>
<dbReference type="Gene3D" id="3.40.50.12780">
    <property type="entry name" value="N-terminal domain of ligase-like"/>
    <property type="match status" value="1"/>
</dbReference>
<sequence length="335" mass="37475">MKSLFEKEERYWSGKFDADDSLSFLPYSQSSKLYADGEAVAEPGLLHRTLPSELSERIICLANGSDLALYMIVLAGVKSLLFKYTGRDQVLVGMPSYSADPDGTPPPHDILVIKTSVSRQTTLKTLLGGIKASIGEALEHQHLPFRKMVEPLHLDYTGDGLPVVNTVASFAPIHPEPLGNRVAADTVFRFDRQNHSIKLEISFDGQRYERAFVDQAADHLVRLLSVLLFQPDLELGQADVLSPDERETLLKRFNDTETGFERGKTIYGLFEEQAELYPDNVAAVMNERQLTYRELNERSNRLARKLRKTGVEADQLVAILAERSLDMVVGILAIL</sequence>
<dbReference type="Proteomes" id="UP000650605">
    <property type="component" value="Unassembled WGS sequence"/>
</dbReference>
<accession>A0A8I1IXZ9</accession>
<dbReference type="SUPFAM" id="SSF52777">
    <property type="entry name" value="CoA-dependent acyltransferases"/>
    <property type="match status" value="1"/>
</dbReference>
<dbReference type="InterPro" id="IPR001242">
    <property type="entry name" value="Condensation_dom"/>
</dbReference>
<feature type="domain" description="AMP-dependent synthetase/ligase" evidence="2">
    <location>
        <begin position="270"/>
        <end position="335"/>
    </location>
</feature>
<feature type="non-terminal residue" evidence="4">
    <location>
        <position position="335"/>
    </location>
</feature>
<dbReference type="Pfam" id="PF00501">
    <property type="entry name" value="AMP-binding"/>
    <property type="match status" value="1"/>
</dbReference>
<dbReference type="AlphaFoldDB" id="A0A8I1IXZ9"/>
<gene>
    <name evidence="4" type="ORF">JDW19_25175</name>
</gene>
<evidence type="ECO:0000313" key="4">
    <source>
        <dbReference type="EMBL" id="MBM0636397.1"/>
    </source>
</evidence>
<feature type="domain" description="Condensation" evidence="3">
    <location>
        <begin position="3"/>
        <end position="250"/>
    </location>
</feature>
<dbReference type="RefSeq" id="WP_203056010.1">
    <property type="nucleotide sequence ID" value="NZ_JAEHFQ010000039.1"/>
</dbReference>
<evidence type="ECO:0000313" key="5">
    <source>
        <dbReference type="Proteomes" id="UP000650605"/>
    </source>
</evidence>
<organism evidence="4 5">
    <name type="scientific">Paenibacillus polymyxa</name>
    <name type="common">Bacillus polymyxa</name>
    <dbReference type="NCBI Taxonomy" id="1406"/>
    <lineage>
        <taxon>Bacteria</taxon>
        <taxon>Bacillati</taxon>
        <taxon>Bacillota</taxon>
        <taxon>Bacilli</taxon>
        <taxon>Bacillales</taxon>
        <taxon>Paenibacillaceae</taxon>
        <taxon>Paenibacillus</taxon>
    </lineage>
</organism>
<dbReference type="Gene3D" id="3.30.559.30">
    <property type="entry name" value="Nonribosomal peptide synthetase, condensation domain"/>
    <property type="match status" value="1"/>
</dbReference>
<dbReference type="InterPro" id="IPR042099">
    <property type="entry name" value="ANL_N_sf"/>
</dbReference>
<keyword evidence="1" id="KW-0677">Repeat</keyword>
<dbReference type="Pfam" id="PF00668">
    <property type="entry name" value="Condensation"/>
    <property type="match status" value="1"/>
</dbReference>
<protein>
    <submittedName>
        <fullName evidence="4">AMP-binding protein</fullName>
    </submittedName>
</protein>
<evidence type="ECO:0000259" key="3">
    <source>
        <dbReference type="Pfam" id="PF00668"/>
    </source>
</evidence>
<dbReference type="GO" id="GO:0003824">
    <property type="term" value="F:catalytic activity"/>
    <property type="evidence" value="ECO:0007669"/>
    <property type="project" value="InterPro"/>
</dbReference>
<reference evidence="4" key="1">
    <citation type="submission" date="2020-12" db="EMBL/GenBank/DDBJ databases">
        <title>Paenibacillus polymyxa LMG 27872: a double-edged sword.</title>
        <authorList>
            <person name="Langendries S."/>
            <person name="Garcia Mendez S."/>
            <person name="Beirinckx S."/>
            <person name="Viaene T."/>
            <person name="Baeyen S."/>
            <person name="Goeminne G."/>
            <person name="Willems A."/>
            <person name="Debode J."/>
            <person name="Goormachtig S."/>
        </authorList>
    </citation>
    <scope>NUCLEOTIDE SEQUENCE</scope>
    <source>
        <strain evidence="4">LMG 27872</strain>
    </source>
</reference>
<dbReference type="GO" id="GO:0005737">
    <property type="term" value="C:cytoplasm"/>
    <property type="evidence" value="ECO:0007669"/>
    <property type="project" value="TreeGrafter"/>
</dbReference>
<dbReference type="GO" id="GO:0044550">
    <property type="term" value="P:secondary metabolite biosynthetic process"/>
    <property type="evidence" value="ECO:0007669"/>
    <property type="project" value="TreeGrafter"/>
</dbReference>
<name>A0A8I1IXZ9_PAEPO</name>
<dbReference type="PANTHER" id="PTHR45527">
    <property type="entry name" value="NONRIBOSOMAL PEPTIDE SYNTHETASE"/>
    <property type="match status" value="1"/>
</dbReference>
<dbReference type="PANTHER" id="PTHR45527:SF1">
    <property type="entry name" value="FATTY ACID SYNTHASE"/>
    <property type="match status" value="1"/>
</dbReference>
<evidence type="ECO:0000259" key="2">
    <source>
        <dbReference type="Pfam" id="PF00501"/>
    </source>
</evidence>
<dbReference type="GO" id="GO:0031177">
    <property type="term" value="F:phosphopantetheine binding"/>
    <property type="evidence" value="ECO:0007669"/>
    <property type="project" value="TreeGrafter"/>
</dbReference>
<dbReference type="GO" id="GO:0043041">
    <property type="term" value="P:amino acid activation for nonribosomal peptide biosynthetic process"/>
    <property type="evidence" value="ECO:0007669"/>
    <property type="project" value="TreeGrafter"/>
</dbReference>
<dbReference type="EMBL" id="JAEHFQ010000039">
    <property type="protein sequence ID" value="MBM0636397.1"/>
    <property type="molecule type" value="Genomic_DNA"/>
</dbReference>
<dbReference type="InterPro" id="IPR000873">
    <property type="entry name" value="AMP-dep_synth/lig_dom"/>
</dbReference>
<dbReference type="SUPFAM" id="SSF56801">
    <property type="entry name" value="Acetyl-CoA synthetase-like"/>
    <property type="match status" value="1"/>
</dbReference>
<proteinExistence type="predicted"/>